<dbReference type="InterPro" id="IPR050194">
    <property type="entry name" value="Glycosyltransferase_grp1"/>
</dbReference>
<evidence type="ECO:0000259" key="2">
    <source>
        <dbReference type="Pfam" id="PF13439"/>
    </source>
</evidence>
<reference evidence="3" key="1">
    <citation type="submission" date="2017-10" db="EMBL/GenBank/DDBJ databases">
        <title>Draft genome sequence of the planktic cyanobacteria Tychonema bourrellyi isolated from alpine lentic freshwater.</title>
        <authorList>
            <person name="Tett A."/>
            <person name="Armanini F."/>
            <person name="Asnicar F."/>
            <person name="Boscaini A."/>
            <person name="Pasolli E."/>
            <person name="Zolfo M."/>
            <person name="Donati C."/>
            <person name="Salmaso N."/>
            <person name="Segata N."/>
        </authorList>
    </citation>
    <scope>NUCLEOTIDE SEQUENCE</scope>
    <source>
        <strain evidence="3">FEM_GT703</strain>
    </source>
</reference>
<dbReference type="Pfam" id="PF00534">
    <property type="entry name" value="Glycos_transf_1"/>
    <property type="match status" value="1"/>
</dbReference>
<sequence>MEKLKILVVNNLYPPQVVGGYERAIADYAKLLQERGHQVLVITSNTEHLPTGYKKADSDPQTVRRCLSLWGSWTELGAQPFYPAHVAAIAVQNYKTLEEVLRSFQPDVCLTGNADFLGSSILEQILAAGIPIAHYVMNSQPGYSYDLAPHSSLYRYITVSNWIRENLQKQGYPTETALTIYPGAEVEEFYQAELTPRDRLRIVYAGLVMHYKGPDVLIEALYLLHEAGVDFTATIAGGSLTPEFARVLQEFVESEGLEEKICFTGLLSRHELVQLYRTHNVWVLPSRFEEPFSIGLIEAMVAGLTIITSDRGGSPEAVQHSKTGLIFESENPLDLADNLSSLPMNPAEWEAITRRGQQRALSELSRTRTMDQLESVLSEMAVQDNS</sequence>
<feature type="domain" description="Glycosyltransferase subfamily 4-like N-terminal" evidence="2">
    <location>
        <begin position="18"/>
        <end position="187"/>
    </location>
</feature>
<dbReference type="Gene3D" id="3.40.50.2000">
    <property type="entry name" value="Glycogen Phosphorylase B"/>
    <property type="match status" value="2"/>
</dbReference>
<comment type="caution">
    <text evidence="3">The sequence shown here is derived from an EMBL/GenBank/DDBJ whole genome shotgun (WGS) entry which is preliminary data.</text>
</comment>
<dbReference type="PANTHER" id="PTHR45947">
    <property type="entry name" value="SULFOQUINOVOSYL TRANSFERASE SQD2"/>
    <property type="match status" value="1"/>
</dbReference>
<evidence type="ECO:0000313" key="4">
    <source>
        <dbReference type="Proteomes" id="UP000226442"/>
    </source>
</evidence>
<dbReference type="AlphaFoldDB" id="A0A2G4F451"/>
<dbReference type="InterPro" id="IPR001296">
    <property type="entry name" value="Glyco_trans_1"/>
</dbReference>
<dbReference type="OrthoDB" id="8446141at2"/>
<dbReference type="SUPFAM" id="SSF53756">
    <property type="entry name" value="UDP-Glycosyltransferase/glycogen phosphorylase"/>
    <property type="match status" value="1"/>
</dbReference>
<dbReference type="Proteomes" id="UP000226442">
    <property type="component" value="Unassembled WGS sequence"/>
</dbReference>
<dbReference type="CDD" id="cd03801">
    <property type="entry name" value="GT4_PimA-like"/>
    <property type="match status" value="1"/>
</dbReference>
<evidence type="ECO:0000313" key="3">
    <source>
        <dbReference type="EMBL" id="PHX56564.1"/>
    </source>
</evidence>
<protein>
    <submittedName>
        <fullName evidence="3">Glycosyltransferase family 1 protein</fullName>
    </submittedName>
</protein>
<proteinExistence type="predicted"/>
<gene>
    <name evidence="3" type="ORF">CP500_004775</name>
</gene>
<dbReference type="PANTHER" id="PTHR45947:SF3">
    <property type="entry name" value="SULFOQUINOVOSYL TRANSFERASE SQD2"/>
    <property type="match status" value="1"/>
</dbReference>
<dbReference type="EMBL" id="NXIB02000017">
    <property type="protein sequence ID" value="PHX56564.1"/>
    <property type="molecule type" value="Genomic_DNA"/>
</dbReference>
<dbReference type="Pfam" id="PF13439">
    <property type="entry name" value="Glyco_transf_4"/>
    <property type="match status" value="1"/>
</dbReference>
<name>A0A2G4F451_9CYAN</name>
<dbReference type="GO" id="GO:0016757">
    <property type="term" value="F:glycosyltransferase activity"/>
    <property type="evidence" value="ECO:0007669"/>
    <property type="project" value="InterPro"/>
</dbReference>
<accession>A0A2G4F451</accession>
<keyword evidence="4" id="KW-1185">Reference proteome</keyword>
<dbReference type="RefSeq" id="WP_096831000.1">
    <property type="nucleotide sequence ID" value="NZ_NXIB02000017.1"/>
</dbReference>
<evidence type="ECO:0000259" key="1">
    <source>
        <dbReference type="Pfam" id="PF00534"/>
    </source>
</evidence>
<feature type="domain" description="Glycosyl transferase family 1" evidence="1">
    <location>
        <begin position="188"/>
        <end position="358"/>
    </location>
</feature>
<organism evidence="3 4">
    <name type="scientific">Tychonema bourrellyi FEM_GT703</name>
    <dbReference type="NCBI Taxonomy" id="2040638"/>
    <lineage>
        <taxon>Bacteria</taxon>
        <taxon>Bacillati</taxon>
        <taxon>Cyanobacteriota</taxon>
        <taxon>Cyanophyceae</taxon>
        <taxon>Oscillatoriophycideae</taxon>
        <taxon>Oscillatoriales</taxon>
        <taxon>Microcoleaceae</taxon>
        <taxon>Tychonema</taxon>
    </lineage>
</organism>
<dbReference type="InterPro" id="IPR028098">
    <property type="entry name" value="Glyco_trans_4-like_N"/>
</dbReference>